<dbReference type="Proteomes" id="UP000245956">
    <property type="component" value="Unassembled WGS sequence"/>
</dbReference>
<proteinExistence type="predicted"/>
<comment type="caution">
    <text evidence="3">The sequence shown here is derived from an EMBL/GenBank/DDBJ whole genome shotgun (WGS) entry which is preliminary data.</text>
</comment>
<feature type="compositionally biased region" description="Polar residues" evidence="1">
    <location>
        <begin position="438"/>
        <end position="459"/>
    </location>
</feature>
<evidence type="ECO:0000256" key="2">
    <source>
        <dbReference type="SAM" id="Phobius"/>
    </source>
</evidence>
<accession>A0A2U3E6H4</accession>
<dbReference type="EMBL" id="LCWV01000010">
    <property type="protein sequence ID" value="PWI70110.1"/>
    <property type="molecule type" value="Genomic_DNA"/>
</dbReference>
<feature type="transmembrane region" description="Helical" evidence="2">
    <location>
        <begin position="629"/>
        <end position="648"/>
    </location>
</feature>
<dbReference type="AlphaFoldDB" id="A0A2U3E6H4"/>
<evidence type="ECO:0000313" key="3">
    <source>
        <dbReference type="EMBL" id="PWI70110.1"/>
    </source>
</evidence>
<feature type="region of interest" description="Disordered" evidence="1">
    <location>
        <begin position="274"/>
        <end position="336"/>
    </location>
</feature>
<feature type="region of interest" description="Disordered" evidence="1">
    <location>
        <begin position="435"/>
        <end position="459"/>
    </location>
</feature>
<name>A0A2U3E6H4_PURLI</name>
<gene>
    <name evidence="3" type="ORF">PCL_00254</name>
</gene>
<protein>
    <submittedName>
        <fullName evidence="3">Uncharacterized protein</fullName>
    </submittedName>
</protein>
<keyword evidence="2" id="KW-0812">Transmembrane</keyword>
<feature type="region of interest" description="Disordered" evidence="1">
    <location>
        <begin position="667"/>
        <end position="698"/>
    </location>
</feature>
<reference evidence="3 4" key="1">
    <citation type="journal article" date="2016" name="Front. Microbiol.">
        <title>Genome and transcriptome sequences reveal the specific parasitism of the nematophagous Purpureocillium lilacinum 36-1.</title>
        <authorList>
            <person name="Xie J."/>
            <person name="Li S."/>
            <person name="Mo C."/>
            <person name="Xiao X."/>
            <person name="Peng D."/>
            <person name="Wang G."/>
            <person name="Xiao Y."/>
        </authorList>
    </citation>
    <scope>NUCLEOTIDE SEQUENCE [LARGE SCALE GENOMIC DNA]</scope>
    <source>
        <strain evidence="3 4">36-1</strain>
    </source>
</reference>
<evidence type="ECO:0000256" key="1">
    <source>
        <dbReference type="SAM" id="MobiDB-lite"/>
    </source>
</evidence>
<keyword evidence="2" id="KW-0472">Membrane</keyword>
<keyword evidence="2" id="KW-1133">Transmembrane helix</keyword>
<evidence type="ECO:0000313" key="4">
    <source>
        <dbReference type="Proteomes" id="UP000245956"/>
    </source>
</evidence>
<feature type="compositionally biased region" description="Low complexity" evidence="1">
    <location>
        <begin position="284"/>
        <end position="332"/>
    </location>
</feature>
<sequence length="698" mass="74606">MGRPMMRARVEQDGDCPMCPSLYASRLLLRRPSYRLFWAVRPPPSTVLSCVRVCYSEQSLSCQAVSVCKTFCPSGGGSHISRAGRGGGSTGAWEGAVESDGKTDRWMLVCTTYRLVGGGAPWVRAGEVKVRPRGPPVLTLPAWDWGAGAHPWTGSRTRERGRWGVDAAGAAPVVLCLQKILARLGRRVSDRTGWSTGPCCAVLCYAVQCCAPWKVDQLDLANGGTRDWRRTTQCYHPAAPASASQWCKNAINGDLEDLKGPGLAQTPPRRLCCAQRPLAPGPETTSAQQQRRPSRPRLVPSSSLHSSVLPSCSSSSSSTTTTTASTFSSTPQENARSRSICAPIPLEPSSSLPLPAAVEATVPCRAPSAAASPSVSRRLSCTHAHTRQPSRRRQASIVFETIARQTAIGVSRATQQPHARSATVATRALVQYPGSGERYNQSLRPTPLRSSPTSTDPLTCSASPQGVAIRLLSCTVHLYLLQYPQEPSGEMKLLSVLLGVGLAGVGLAAPATEPYQVITTEDGIPIIRTNIVRVDTAAAAIPDAPPSHSLVSHYAKLASGALGWLHVPGFRGAPVFDHDTPTAVADSNGDVWGGSYGRKGHGRGRHGHHRHRHNRKPFHFYPRLSLKDGLPFIILAVSLSVVVACSLLRRTAAALQGEENPPIDSALAEKGRLQQRFEATQTRAESVSHPAVSPAESC</sequence>
<organism evidence="3 4">
    <name type="scientific">Purpureocillium lilacinum</name>
    <name type="common">Paecilomyces lilacinus</name>
    <dbReference type="NCBI Taxonomy" id="33203"/>
    <lineage>
        <taxon>Eukaryota</taxon>
        <taxon>Fungi</taxon>
        <taxon>Dikarya</taxon>
        <taxon>Ascomycota</taxon>
        <taxon>Pezizomycotina</taxon>
        <taxon>Sordariomycetes</taxon>
        <taxon>Hypocreomycetidae</taxon>
        <taxon>Hypocreales</taxon>
        <taxon>Ophiocordycipitaceae</taxon>
        <taxon>Purpureocillium</taxon>
    </lineage>
</organism>